<evidence type="ECO:0000256" key="9">
    <source>
        <dbReference type="ARBA" id="ARBA00023136"/>
    </source>
</evidence>
<dbReference type="PROSITE" id="PS00211">
    <property type="entry name" value="ABC_TRANSPORTER_1"/>
    <property type="match status" value="1"/>
</dbReference>
<dbReference type="Gene3D" id="3.40.50.300">
    <property type="entry name" value="P-loop containing nucleotide triphosphate hydrolases"/>
    <property type="match status" value="1"/>
</dbReference>
<evidence type="ECO:0000256" key="8">
    <source>
        <dbReference type="ARBA" id="ARBA00023065"/>
    </source>
</evidence>
<evidence type="ECO:0000256" key="4">
    <source>
        <dbReference type="ARBA" id="ARBA00022496"/>
    </source>
</evidence>
<dbReference type="Pfam" id="PF00005">
    <property type="entry name" value="ABC_tran"/>
    <property type="match status" value="1"/>
</dbReference>
<dbReference type="EMBL" id="SMAA01000001">
    <property type="protein sequence ID" value="TCS82052.1"/>
    <property type="molecule type" value="Genomic_DNA"/>
</dbReference>
<keyword evidence="2" id="KW-0813">Transport</keyword>
<dbReference type="GO" id="GO:0006826">
    <property type="term" value="P:iron ion transport"/>
    <property type="evidence" value="ECO:0007669"/>
    <property type="project" value="UniProtKB-KW"/>
</dbReference>
<name>A0A4V6NYZ0_9FIRM</name>
<dbReference type="SUPFAM" id="SSF52540">
    <property type="entry name" value="P-loop containing nucleoside triphosphate hydrolases"/>
    <property type="match status" value="1"/>
</dbReference>
<gene>
    <name evidence="11" type="ORF">EDC37_101225</name>
</gene>
<sequence>MAVLKTENICVSFQGKNVLKNINISFPEGKITAILGPNGCGKSTLLKVMAGFHRDYAGNVFLDDKSLRGISAKHIARRMAVLPQTVSVPADLNVHQLVAYGRFPYRSFFKKTQKEDQKIIEWAMAETGVESLADRQLNSLSGGERQRAWIAMALCQQPEILLLDEPTTYLDIAHQLEIMQIIKMLNKHNNMTVIMVLHDINHARIYADNTVIIKDQEVFAEGDPHKVLSVALLAEVFKVKAQVFQNKENSAEQIIFPVGLAK</sequence>
<proteinExistence type="predicted"/>
<dbReference type="GO" id="GO:0005524">
    <property type="term" value="F:ATP binding"/>
    <property type="evidence" value="ECO:0007669"/>
    <property type="project" value="UniProtKB-KW"/>
</dbReference>
<dbReference type="GO" id="GO:0016887">
    <property type="term" value="F:ATP hydrolysis activity"/>
    <property type="evidence" value="ECO:0007669"/>
    <property type="project" value="InterPro"/>
</dbReference>
<dbReference type="RefSeq" id="WP_132547026.1">
    <property type="nucleotide sequence ID" value="NZ_SMAA01000001.1"/>
</dbReference>
<dbReference type="PROSITE" id="PS50893">
    <property type="entry name" value="ABC_TRANSPORTER_2"/>
    <property type="match status" value="1"/>
</dbReference>
<keyword evidence="8" id="KW-0406">Ion transport</keyword>
<dbReference type="OrthoDB" id="9799337at2"/>
<dbReference type="InterPro" id="IPR051535">
    <property type="entry name" value="Siderophore_ABC-ATPase"/>
</dbReference>
<keyword evidence="6 11" id="KW-0067">ATP-binding</keyword>
<dbReference type="GO" id="GO:0005886">
    <property type="term" value="C:plasma membrane"/>
    <property type="evidence" value="ECO:0007669"/>
    <property type="project" value="UniProtKB-SubCell"/>
</dbReference>
<dbReference type="InterPro" id="IPR027417">
    <property type="entry name" value="P-loop_NTPase"/>
</dbReference>
<keyword evidence="5" id="KW-0547">Nucleotide-binding</keyword>
<protein>
    <submittedName>
        <fullName evidence="11">Iron complex transport system ATP-binding protein</fullName>
    </submittedName>
</protein>
<evidence type="ECO:0000256" key="3">
    <source>
        <dbReference type="ARBA" id="ARBA00022475"/>
    </source>
</evidence>
<feature type="domain" description="ABC transporter" evidence="10">
    <location>
        <begin position="4"/>
        <end position="240"/>
    </location>
</feature>
<dbReference type="CDD" id="cd03214">
    <property type="entry name" value="ABC_Iron-Siderophores_B12_Hemin"/>
    <property type="match status" value="1"/>
</dbReference>
<dbReference type="PANTHER" id="PTHR42771:SF4">
    <property type="entry name" value="IRON(3+)-HYDROXAMATE IMPORT ATP-BINDING PROTEIN FHUC"/>
    <property type="match status" value="1"/>
</dbReference>
<dbReference type="FunFam" id="3.40.50.300:FF:000134">
    <property type="entry name" value="Iron-enterobactin ABC transporter ATP-binding protein"/>
    <property type="match status" value="1"/>
</dbReference>
<accession>A0A4V6NYZ0</accession>
<dbReference type="InterPro" id="IPR017871">
    <property type="entry name" value="ABC_transporter-like_CS"/>
</dbReference>
<dbReference type="PANTHER" id="PTHR42771">
    <property type="entry name" value="IRON(3+)-HYDROXAMATE IMPORT ATP-BINDING PROTEIN FHUC"/>
    <property type="match status" value="1"/>
</dbReference>
<evidence type="ECO:0000256" key="2">
    <source>
        <dbReference type="ARBA" id="ARBA00022448"/>
    </source>
</evidence>
<evidence type="ECO:0000313" key="11">
    <source>
        <dbReference type="EMBL" id="TCS82052.1"/>
    </source>
</evidence>
<evidence type="ECO:0000313" key="12">
    <source>
        <dbReference type="Proteomes" id="UP000295188"/>
    </source>
</evidence>
<comment type="caution">
    <text evidence="11">The sequence shown here is derived from an EMBL/GenBank/DDBJ whole genome shotgun (WGS) entry which is preliminary data.</text>
</comment>
<dbReference type="InterPro" id="IPR003439">
    <property type="entry name" value="ABC_transporter-like_ATP-bd"/>
</dbReference>
<dbReference type="Proteomes" id="UP000295188">
    <property type="component" value="Unassembled WGS sequence"/>
</dbReference>
<evidence type="ECO:0000256" key="5">
    <source>
        <dbReference type="ARBA" id="ARBA00022741"/>
    </source>
</evidence>
<reference evidence="11 12" key="1">
    <citation type="submission" date="2019-03" db="EMBL/GenBank/DDBJ databases">
        <title>Genomic Encyclopedia of Type Strains, Phase IV (KMG-IV): sequencing the most valuable type-strain genomes for metagenomic binning, comparative biology and taxonomic classification.</title>
        <authorList>
            <person name="Goeker M."/>
        </authorList>
    </citation>
    <scope>NUCLEOTIDE SEQUENCE [LARGE SCALE GENOMIC DNA]</scope>
    <source>
        <strain evidence="11 12">DSM 20467</strain>
    </source>
</reference>
<keyword evidence="7" id="KW-0408">Iron</keyword>
<comment type="subcellular location">
    <subcellularLocation>
        <location evidence="1">Cell membrane</location>
        <topology evidence="1">Peripheral membrane protein</topology>
    </subcellularLocation>
</comment>
<keyword evidence="9" id="KW-0472">Membrane</keyword>
<organism evidence="11 12">
    <name type="scientific">Pectinatus cerevisiiphilus</name>
    <dbReference type="NCBI Taxonomy" id="86956"/>
    <lineage>
        <taxon>Bacteria</taxon>
        <taxon>Bacillati</taxon>
        <taxon>Bacillota</taxon>
        <taxon>Negativicutes</taxon>
        <taxon>Selenomonadales</taxon>
        <taxon>Selenomonadaceae</taxon>
        <taxon>Pectinatus</taxon>
    </lineage>
</organism>
<dbReference type="InterPro" id="IPR003593">
    <property type="entry name" value="AAA+_ATPase"/>
</dbReference>
<keyword evidence="12" id="KW-1185">Reference proteome</keyword>
<evidence type="ECO:0000259" key="10">
    <source>
        <dbReference type="PROSITE" id="PS50893"/>
    </source>
</evidence>
<dbReference type="SMART" id="SM00382">
    <property type="entry name" value="AAA"/>
    <property type="match status" value="1"/>
</dbReference>
<keyword evidence="4" id="KW-0410">Iron transport</keyword>
<evidence type="ECO:0000256" key="1">
    <source>
        <dbReference type="ARBA" id="ARBA00004202"/>
    </source>
</evidence>
<evidence type="ECO:0000256" key="7">
    <source>
        <dbReference type="ARBA" id="ARBA00023004"/>
    </source>
</evidence>
<evidence type="ECO:0000256" key="6">
    <source>
        <dbReference type="ARBA" id="ARBA00022840"/>
    </source>
</evidence>
<keyword evidence="3" id="KW-1003">Cell membrane</keyword>
<dbReference type="AlphaFoldDB" id="A0A4V6NYZ0"/>